<evidence type="ECO:0000313" key="1">
    <source>
        <dbReference type="EMBL" id="JAD66570.1"/>
    </source>
</evidence>
<proteinExistence type="predicted"/>
<organism evidence="1">
    <name type="scientific">Arundo donax</name>
    <name type="common">Giant reed</name>
    <name type="synonym">Donax arundinaceus</name>
    <dbReference type="NCBI Taxonomy" id="35708"/>
    <lineage>
        <taxon>Eukaryota</taxon>
        <taxon>Viridiplantae</taxon>
        <taxon>Streptophyta</taxon>
        <taxon>Embryophyta</taxon>
        <taxon>Tracheophyta</taxon>
        <taxon>Spermatophyta</taxon>
        <taxon>Magnoliopsida</taxon>
        <taxon>Liliopsida</taxon>
        <taxon>Poales</taxon>
        <taxon>Poaceae</taxon>
        <taxon>PACMAD clade</taxon>
        <taxon>Arundinoideae</taxon>
        <taxon>Arundineae</taxon>
        <taxon>Arundo</taxon>
    </lineage>
</organism>
<dbReference type="AlphaFoldDB" id="A0A0A9BZJ2"/>
<dbReference type="EMBL" id="GBRH01231325">
    <property type="protein sequence ID" value="JAD66570.1"/>
    <property type="molecule type" value="Transcribed_RNA"/>
</dbReference>
<name>A0A0A9BZJ2_ARUDO</name>
<accession>A0A0A9BZJ2</accession>
<reference evidence="1" key="1">
    <citation type="submission" date="2014-09" db="EMBL/GenBank/DDBJ databases">
        <authorList>
            <person name="Magalhaes I.L.F."/>
            <person name="Oliveira U."/>
            <person name="Santos F.R."/>
            <person name="Vidigal T.H.D.A."/>
            <person name="Brescovit A.D."/>
            <person name="Santos A.J."/>
        </authorList>
    </citation>
    <scope>NUCLEOTIDE SEQUENCE</scope>
    <source>
        <tissue evidence="1">Shoot tissue taken approximately 20 cm above the soil surface</tissue>
    </source>
</reference>
<reference evidence="1" key="2">
    <citation type="journal article" date="2015" name="Data Brief">
        <title>Shoot transcriptome of the giant reed, Arundo donax.</title>
        <authorList>
            <person name="Barrero R.A."/>
            <person name="Guerrero F.D."/>
            <person name="Moolhuijzen P."/>
            <person name="Goolsby J.A."/>
            <person name="Tidwell J."/>
            <person name="Bellgard S.E."/>
            <person name="Bellgard M.I."/>
        </authorList>
    </citation>
    <scope>NUCLEOTIDE SEQUENCE</scope>
    <source>
        <tissue evidence="1">Shoot tissue taken approximately 20 cm above the soil surface</tissue>
    </source>
</reference>
<protein>
    <submittedName>
        <fullName evidence="1">Uncharacterized protein</fullName>
    </submittedName>
</protein>
<sequence>MLMLAVTIRIEYKYYNLFFRSLKATVPSDDLIRKI</sequence>